<protein>
    <submittedName>
        <fullName evidence="1">Uncharacterized protein</fullName>
    </submittedName>
</protein>
<dbReference type="EMBL" id="BARU01048297">
    <property type="protein sequence ID" value="GAH95100.1"/>
    <property type="molecule type" value="Genomic_DNA"/>
</dbReference>
<feature type="non-terminal residue" evidence="1">
    <location>
        <position position="1"/>
    </location>
</feature>
<sequence>VGTDEDIFYKNWSASTSSWITTEVVSTESTSRSSFPSLAVDSTGTIHIAWDDNTVYAGAGADRDIFYKQWKAFSSSWTTT</sequence>
<feature type="non-terminal residue" evidence="1">
    <location>
        <position position="80"/>
    </location>
</feature>
<evidence type="ECO:0000313" key="1">
    <source>
        <dbReference type="EMBL" id="GAH95100.1"/>
    </source>
</evidence>
<organism evidence="1">
    <name type="scientific">marine sediment metagenome</name>
    <dbReference type="NCBI Taxonomy" id="412755"/>
    <lineage>
        <taxon>unclassified sequences</taxon>
        <taxon>metagenomes</taxon>
        <taxon>ecological metagenomes</taxon>
    </lineage>
</organism>
<comment type="caution">
    <text evidence="1">The sequence shown here is derived from an EMBL/GenBank/DDBJ whole genome shotgun (WGS) entry which is preliminary data.</text>
</comment>
<name>X1KN94_9ZZZZ</name>
<proteinExistence type="predicted"/>
<dbReference type="AlphaFoldDB" id="X1KN94"/>
<gene>
    <name evidence="1" type="ORF">S03H2_71866</name>
</gene>
<accession>X1KN94</accession>
<reference evidence="1" key="1">
    <citation type="journal article" date="2014" name="Front. Microbiol.">
        <title>High frequency of phylogenetically diverse reductive dehalogenase-homologous genes in deep subseafloor sedimentary metagenomes.</title>
        <authorList>
            <person name="Kawai M."/>
            <person name="Futagami T."/>
            <person name="Toyoda A."/>
            <person name="Takaki Y."/>
            <person name="Nishi S."/>
            <person name="Hori S."/>
            <person name="Arai W."/>
            <person name="Tsubouchi T."/>
            <person name="Morono Y."/>
            <person name="Uchiyama I."/>
            <person name="Ito T."/>
            <person name="Fujiyama A."/>
            <person name="Inagaki F."/>
            <person name="Takami H."/>
        </authorList>
    </citation>
    <scope>NUCLEOTIDE SEQUENCE</scope>
    <source>
        <strain evidence="1">Expedition CK06-06</strain>
    </source>
</reference>